<protein>
    <recommendedName>
        <fullName evidence="6">Protein DETOXIFICATION</fullName>
    </recommendedName>
    <alternativeName>
        <fullName evidence="6">Multidrug and toxic compound extrusion protein</fullName>
    </alternativeName>
</protein>
<dbReference type="AlphaFoldDB" id="W1PDE8"/>
<dbReference type="Gramene" id="ERN05646">
    <property type="protein sequence ID" value="ERN05646"/>
    <property type="gene ID" value="AMTR_s00006p00119970"/>
</dbReference>
<feature type="transmembrane region" description="Helical" evidence="6">
    <location>
        <begin position="401"/>
        <end position="422"/>
    </location>
</feature>
<dbReference type="InterPro" id="IPR045069">
    <property type="entry name" value="MATE_euk"/>
</dbReference>
<keyword evidence="4 6" id="KW-1133">Transmembrane helix</keyword>
<dbReference type="HOGENOM" id="CLU_012893_1_4_1"/>
<dbReference type="KEGG" id="atr:18433826"/>
<dbReference type="OMA" id="AFFSNWQ"/>
<feature type="transmembrane region" description="Helical" evidence="6">
    <location>
        <begin position="62"/>
        <end position="88"/>
    </location>
</feature>
<dbReference type="CDD" id="cd13132">
    <property type="entry name" value="MATE_eukaryotic"/>
    <property type="match status" value="1"/>
</dbReference>
<dbReference type="Pfam" id="PF01554">
    <property type="entry name" value="MatE"/>
    <property type="match status" value="2"/>
</dbReference>
<dbReference type="eggNOG" id="KOG1347">
    <property type="taxonomic scope" value="Eukaryota"/>
</dbReference>
<evidence type="ECO:0000256" key="4">
    <source>
        <dbReference type="ARBA" id="ARBA00022989"/>
    </source>
</evidence>
<dbReference type="GO" id="GO:0022857">
    <property type="term" value="F:transmembrane transporter activity"/>
    <property type="evidence" value="ECO:0000318"/>
    <property type="project" value="GO_Central"/>
</dbReference>
<dbReference type="PANTHER" id="PTHR11206">
    <property type="entry name" value="MULTIDRUG RESISTANCE PROTEIN"/>
    <property type="match status" value="1"/>
</dbReference>
<dbReference type="GO" id="GO:1990961">
    <property type="term" value="P:xenobiotic detoxification by transmembrane export across the plasma membrane"/>
    <property type="evidence" value="ECO:0007669"/>
    <property type="project" value="InterPro"/>
</dbReference>
<organism evidence="7 8">
    <name type="scientific">Amborella trichopoda</name>
    <dbReference type="NCBI Taxonomy" id="13333"/>
    <lineage>
        <taxon>Eukaryota</taxon>
        <taxon>Viridiplantae</taxon>
        <taxon>Streptophyta</taxon>
        <taxon>Embryophyta</taxon>
        <taxon>Tracheophyta</taxon>
        <taxon>Spermatophyta</taxon>
        <taxon>Magnoliopsida</taxon>
        <taxon>Amborellales</taxon>
        <taxon>Amborellaceae</taxon>
        <taxon>Amborella</taxon>
    </lineage>
</organism>
<evidence type="ECO:0000256" key="6">
    <source>
        <dbReference type="RuleBase" id="RU004914"/>
    </source>
</evidence>
<feature type="transmembrane region" description="Helical" evidence="6">
    <location>
        <begin position="245"/>
        <end position="264"/>
    </location>
</feature>
<evidence type="ECO:0000313" key="8">
    <source>
        <dbReference type="Proteomes" id="UP000017836"/>
    </source>
</evidence>
<dbReference type="GO" id="GO:0015297">
    <property type="term" value="F:antiporter activity"/>
    <property type="evidence" value="ECO:0007669"/>
    <property type="project" value="InterPro"/>
</dbReference>
<feature type="transmembrane region" description="Helical" evidence="6">
    <location>
        <begin position="284"/>
        <end position="304"/>
    </location>
</feature>
<dbReference type="OrthoDB" id="2126698at2759"/>
<keyword evidence="3 6" id="KW-0812">Transmembrane</keyword>
<evidence type="ECO:0000256" key="1">
    <source>
        <dbReference type="ARBA" id="ARBA00004141"/>
    </source>
</evidence>
<evidence type="ECO:0000313" key="7">
    <source>
        <dbReference type="EMBL" id="ERN05646.1"/>
    </source>
</evidence>
<feature type="transmembrane region" description="Helical" evidence="6">
    <location>
        <begin position="202"/>
        <end position="224"/>
    </location>
</feature>
<comment type="subcellular location">
    <subcellularLocation>
        <location evidence="1">Membrane</location>
        <topology evidence="1">Multi-pass membrane protein</topology>
    </subcellularLocation>
</comment>
<comment type="similarity">
    <text evidence="2 6">Belongs to the multi antimicrobial extrusion (MATE) (TC 2.A.66.1) family.</text>
</comment>
<sequence>MAVECGLREALVKPAKGGVVVDEIKKICVIAGPMIVVNMTQYLLQVVSVMVVGHLGELSLSGAAIATSLAGVSGFSLLIGMASALETLCGQAYGAEQYQEVGIYTQRAAITLSLVCIPMSFIWASMSKILSLIGQDPAISAEAGRYIVWLIPGLFAFALLQPLVKFLQAQSITMPMLLSSTATLCLHVPLCWALVFPCQLGSIGAAMSMSITTWANVLMLGCYIKFSPKCKRTLAPLSKEAFRGLGEFFRLAFPSATMICLEYWSFELLVLLSGLLPNPKLETSVLSICLSTLSLLYSIPYGLGAAASTRISNELGAGCPQEAALVVRVVMAITLTEALSMSVIVFVARYLLGYAFSNEEEVVKYVARMAPLFSASTFMDGIQGVLSGVARGCGWQHIGAYINLGAFYLVGIPAALVLGFIVQMRGMGLWIGILCGATVQTVLLALITLFTNWQHQANKARERVFQNPAADALLH</sequence>
<accession>W1PDE8</accession>
<feature type="transmembrane region" description="Helical" evidence="6">
    <location>
        <begin position="428"/>
        <end position="453"/>
    </location>
</feature>
<evidence type="ECO:0000256" key="3">
    <source>
        <dbReference type="ARBA" id="ARBA00022692"/>
    </source>
</evidence>
<dbReference type="GO" id="GO:0016020">
    <property type="term" value="C:membrane"/>
    <property type="evidence" value="ECO:0000318"/>
    <property type="project" value="GO_Central"/>
</dbReference>
<feature type="transmembrane region" description="Helical" evidence="6">
    <location>
        <begin position="146"/>
        <end position="164"/>
    </location>
</feature>
<feature type="transmembrane region" description="Helical" evidence="6">
    <location>
        <begin position="108"/>
        <end position="126"/>
    </location>
</feature>
<dbReference type="Proteomes" id="UP000017836">
    <property type="component" value="Unassembled WGS sequence"/>
</dbReference>
<dbReference type="NCBIfam" id="TIGR00797">
    <property type="entry name" value="matE"/>
    <property type="match status" value="1"/>
</dbReference>
<gene>
    <name evidence="7" type="ORF">AMTR_s00006p00119970</name>
</gene>
<name>W1PDE8_AMBTC</name>
<proteinExistence type="inferred from homology"/>
<feature type="transmembrane region" description="Helical" evidence="6">
    <location>
        <begin position="176"/>
        <end position="196"/>
    </location>
</feature>
<dbReference type="InterPro" id="IPR002528">
    <property type="entry name" value="MATE_fam"/>
</dbReference>
<dbReference type="GO" id="GO:0042910">
    <property type="term" value="F:xenobiotic transmembrane transporter activity"/>
    <property type="evidence" value="ECO:0007669"/>
    <property type="project" value="InterPro"/>
</dbReference>
<feature type="transmembrane region" description="Helical" evidence="6">
    <location>
        <begin position="35"/>
        <end position="56"/>
    </location>
</feature>
<reference evidence="8" key="1">
    <citation type="journal article" date="2013" name="Science">
        <title>The Amborella genome and the evolution of flowering plants.</title>
        <authorList>
            <consortium name="Amborella Genome Project"/>
        </authorList>
    </citation>
    <scope>NUCLEOTIDE SEQUENCE [LARGE SCALE GENOMIC DNA]</scope>
</reference>
<keyword evidence="5 6" id="KW-0472">Membrane</keyword>
<dbReference type="EMBL" id="KI393980">
    <property type="protein sequence ID" value="ERN05646.1"/>
    <property type="molecule type" value="Genomic_DNA"/>
</dbReference>
<evidence type="ECO:0000256" key="5">
    <source>
        <dbReference type="ARBA" id="ARBA00023136"/>
    </source>
</evidence>
<feature type="transmembrane region" description="Helical" evidence="6">
    <location>
        <begin position="325"/>
        <end position="352"/>
    </location>
</feature>
<keyword evidence="8" id="KW-1185">Reference proteome</keyword>
<evidence type="ECO:0000256" key="2">
    <source>
        <dbReference type="ARBA" id="ARBA00010199"/>
    </source>
</evidence>